<evidence type="ECO:0000259" key="5">
    <source>
        <dbReference type="PROSITE" id="PS50931"/>
    </source>
</evidence>
<evidence type="ECO:0000256" key="2">
    <source>
        <dbReference type="ARBA" id="ARBA00023015"/>
    </source>
</evidence>
<dbReference type="Gene3D" id="3.40.190.290">
    <property type="match status" value="1"/>
</dbReference>
<evidence type="ECO:0000313" key="7">
    <source>
        <dbReference type="Proteomes" id="UP001549320"/>
    </source>
</evidence>
<sequence length="305" mass="32050">MIRFDLLSLQMLLFVAETGSVSKAAEKASLTVSAVSKRLLELEAQLGVVLFDRLPQGMRLTPAGNAAVQRINEVLPIFGKLQVDLQAYIKGDAGIVRIASNTSGIAAGLARELESFKAQCPQVDLRLEELTSAHVIEAVAEGRADLGICAASAPLSSLASAPYHATPLVLAVPADHPLARRDSVTYQESLAYPHIGRTQDSALAWLPPGAKSAPVSPSISTLVTSFAAVLALVRAGTGVAVIPIVALKNDSLGGIQIVELSDAWMTMELVVVFDPLRVLPPTVSRVRAHLLASSAAQLSPCIDSL</sequence>
<dbReference type="SUPFAM" id="SSF53850">
    <property type="entry name" value="Periplasmic binding protein-like II"/>
    <property type="match status" value="1"/>
</dbReference>
<evidence type="ECO:0000256" key="3">
    <source>
        <dbReference type="ARBA" id="ARBA00023125"/>
    </source>
</evidence>
<protein>
    <submittedName>
        <fullName evidence="6">DNA-binding transcriptional LysR family regulator</fullName>
    </submittedName>
</protein>
<dbReference type="PANTHER" id="PTHR30419:SF2">
    <property type="entry name" value="LYSR FAMILY TRANSCRIPTIONAL REGULATOR"/>
    <property type="match status" value="1"/>
</dbReference>
<dbReference type="InterPro" id="IPR000847">
    <property type="entry name" value="LysR_HTH_N"/>
</dbReference>
<evidence type="ECO:0000313" key="6">
    <source>
        <dbReference type="EMBL" id="MET4578135.1"/>
    </source>
</evidence>
<keyword evidence="3 6" id="KW-0238">DNA-binding</keyword>
<dbReference type="EMBL" id="JBEPSH010000006">
    <property type="protein sequence ID" value="MET4578135.1"/>
    <property type="molecule type" value="Genomic_DNA"/>
</dbReference>
<reference evidence="6 7" key="1">
    <citation type="submission" date="2024-06" db="EMBL/GenBank/DDBJ databases">
        <title>Sorghum-associated microbial communities from plants grown in Nebraska, USA.</title>
        <authorList>
            <person name="Schachtman D."/>
        </authorList>
    </citation>
    <scope>NUCLEOTIDE SEQUENCE [LARGE SCALE GENOMIC DNA]</scope>
    <source>
        <strain evidence="6 7">2709</strain>
    </source>
</reference>
<keyword evidence="4" id="KW-0804">Transcription</keyword>
<dbReference type="SUPFAM" id="SSF46785">
    <property type="entry name" value="Winged helix' DNA-binding domain"/>
    <property type="match status" value="1"/>
</dbReference>
<feature type="domain" description="HTH lysR-type" evidence="5">
    <location>
        <begin position="4"/>
        <end position="61"/>
    </location>
</feature>
<comment type="caution">
    <text evidence="6">The sequence shown here is derived from an EMBL/GenBank/DDBJ whole genome shotgun (WGS) entry which is preliminary data.</text>
</comment>
<dbReference type="Gene3D" id="1.10.10.10">
    <property type="entry name" value="Winged helix-like DNA-binding domain superfamily/Winged helix DNA-binding domain"/>
    <property type="match status" value="1"/>
</dbReference>
<dbReference type="InterPro" id="IPR036390">
    <property type="entry name" value="WH_DNA-bd_sf"/>
</dbReference>
<dbReference type="InterPro" id="IPR050950">
    <property type="entry name" value="HTH-type_LysR_regulators"/>
</dbReference>
<dbReference type="InterPro" id="IPR036388">
    <property type="entry name" value="WH-like_DNA-bd_sf"/>
</dbReference>
<organism evidence="6 7">
    <name type="scientific">Ottowia thiooxydans</name>
    <dbReference type="NCBI Taxonomy" id="219182"/>
    <lineage>
        <taxon>Bacteria</taxon>
        <taxon>Pseudomonadati</taxon>
        <taxon>Pseudomonadota</taxon>
        <taxon>Betaproteobacteria</taxon>
        <taxon>Burkholderiales</taxon>
        <taxon>Comamonadaceae</taxon>
        <taxon>Ottowia</taxon>
    </lineage>
</organism>
<dbReference type="Proteomes" id="UP001549320">
    <property type="component" value="Unassembled WGS sequence"/>
</dbReference>
<comment type="similarity">
    <text evidence="1">Belongs to the LysR transcriptional regulatory family.</text>
</comment>
<dbReference type="PROSITE" id="PS50931">
    <property type="entry name" value="HTH_LYSR"/>
    <property type="match status" value="1"/>
</dbReference>
<dbReference type="InterPro" id="IPR005119">
    <property type="entry name" value="LysR_subst-bd"/>
</dbReference>
<dbReference type="GO" id="GO:0003677">
    <property type="term" value="F:DNA binding"/>
    <property type="evidence" value="ECO:0007669"/>
    <property type="project" value="UniProtKB-KW"/>
</dbReference>
<accession>A0ABV2QAT4</accession>
<dbReference type="RefSeq" id="WP_354445126.1">
    <property type="nucleotide sequence ID" value="NZ_JBEPSH010000006.1"/>
</dbReference>
<proteinExistence type="inferred from homology"/>
<evidence type="ECO:0000256" key="4">
    <source>
        <dbReference type="ARBA" id="ARBA00023163"/>
    </source>
</evidence>
<name>A0ABV2QAT4_9BURK</name>
<gene>
    <name evidence="6" type="ORF">ABIE13_003251</name>
</gene>
<evidence type="ECO:0000256" key="1">
    <source>
        <dbReference type="ARBA" id="ARBA00009437"/>
    </source>
</evidence>
<dbReference type="Pfam" id="PF00126">
    <property type="entry name" value="HTH_1"/>
    <property type="match status" value="1"/>
</dbReference>
<keyword evidence="7" id="KW-1185">Reference proteome</keyword>
<dbReference type="PANTHER" id="PTHR30419">
    <property type="entry name" value="HTH-TYPE TRANSCRIPTIONAL REGULATOR YBHD"/>
    <property type="match status" value="1"/>
</dbReference>
<dbReference type="Pfam" id="PF03466">
    <property type="entry name" value="LysR_substrate"/>
    <property type="match status" value="1"/>
</dbReference>
<keyword evidence="2" id="KW-0805">Transcription regulation</keyword>